<accession>A0A6A6AZK1</accession>
<dbReference type="InterPro" id="IPR002110">
    <property type="entry name" value="Ankyrin_rpt"/>
</dbReference>
<dbReference type="RefSeq" id="XP_033392794.1">
    <property type="nucleotide sequence ID" value="XM_033544456.1"/>
</dbReference>
<evidence type="ECO:0000313" key="5">
    <source>
        <dbReference type="EMBL" id="KAF2137076.1"/>
    </source>
</evidence>
<evidence type="ECO:0000256" key="3">
    <source>
        <dbReference type="PROSITE-ProRule" id="PRU00023"/>
    </source>
</evidence>
<dbReference type="Gene3D" id="1.25.40.20">
    <property type="entry name" value="Ankyrin repeat-containing domain"/>
    <property type="match status" value="1"/>
</dbReference>
<feature type="region of interest" description="Disordered" evidence="4">
    <location>
        <begin position="122"/>
        <end position="145"/>
    </location>
</feature>
<dbReference type="PANTHER" id="PTHR24198">
    <property type="entry name" value="ANKYRIN REPEAT AND PROTEIN KINASE DOMAIN-CONTAINING PROTEIN"/>
    <property type="match status" value="1"/>
</dbReference>
<reference evidence="5" key="1">
    <citation type="journal article" date="2020" name="Stud. Mycol.">
        <title>101 Dothideomycetes genomes: a test case for predicting lifestyles and emergence of pathogens.</title>
        <authorList>
            <person name="Haridas S."/>
            <person name="Albert R."/>
            <person name="Binder M."/>
            <person name="Bloem J."/>
            <person name="Labutti K."/>
            <person name="Salamov A."/>
            <person name="Andreopoulos B."/>
            <person name="Baker S."/>
            <person name="Barry K."/>
            <person name="Bills G."/>
            <person name="Bluhm B."/>
            <person name="Cannon C."/>
            <person name="Castanera R."/>
            <person name="Culley D."/>
            <person name="Daum C."/>
            <person name="Ezra D."/>
            <person name="Gonzalez J."/>
            <person name="Henrissat B."/>
            <person name="Kuo A."/>
            <person name="Liang C."/>
            <person name="Lipzen A."/>
            <person name="Lutzoni F."/>
            <person name="Magnuson J."/>
            <person name="Mondo S."/>
            <person name="Nolan M."/>
            <person name="Ohm R."/>
            <person name="Pangilinan J."/>
            <person name="Park H.-J."/>
            <person name="Ramirez L."/>
            <person name="Alfaro M."/>
            <person name="Sun H."/>
            <person name="Tritt A."/>
            <person name="Yoshinaga Y."/>
            <person name="Zwiers L.-H."/>
            <person name="Turgeon B."/>
            <person name="Goodwin S."/>
            <person name="Spatafora J."/>
            <person name="Crous P."/>
            <person name="Grigoriev I."/>
        </authorList>
    </citation>
    <scope>NUCLEOTIDE SEQUENCE</scope>
    <source>
        <strain evidence="5">CBS 121167</strain>
    </source>
</reference>
<gene>
    <name evidence="5" type="ORF">K452DRAFT_322005</name>
</gene>
<name>A0A6A6AZK1_9PEZI</name>
<dbReference type="SUPFAM" id="SSF48403">
    <property type="entry name" value="Ankyrin repeat"/>
    <property type="match status" value="1"/>
</dbReference>
<sequence length="556" mass="62647">MHMFDLPPELFEPIMEHLAYTLPICRILRLRLVCKTFDTSLVAAIINTEAVERAYKASAPVWKLRRYWNFRFFGNRMPEKWLLRLLLRHAQKRGEDDKSIVCAVQEVARRLVQEQQRIVNERTGKQEVEESNTEQTVEEKEEKEETKHLLDEQQTLEAVCVSLIFLHSNTIIADILDPLDREPETRRAQLCLNTAAWLGNIALFDTFYARASHKHDVYGSGPYNHLVGPLQRPLCAAVHQNHKAMVQHLLKLGARPWVDEAFRCGNLPMAQLILSARHPNNIAREIRLYALQEAAKGGDVETLNFVLTHPAFAPSKSSYTNSLLRRALCDALYHAVVHGHEHLVPLLLDRGADPNGSTYISPLATAARLGHLRIVKTLLARGAEWHSCIKCRYLDTRKRDAPCSDPHSAPVLLKAVARGWTGITHALLDADARMLFSPGALKAAAEKGCVDAARALLERGFDVEREHPDLDPRKGGLGREAVFAACQQGQVSMVKMLAEWGCDIRGRFGEEESMIVEAKRCGHDNVVDVLVELGVEVPEGFEGLQRHLEQYMPKLV</sequence>
<keyword evidence="2 3" id="KW-0040">ANK repeat</keyword>
<dbReference type="OrthoDB" id="366390at2759"/>
<organism evidence="5 6">
    <name type="scientific">Aplosporella prunicola CBS 121167</name>
    <dbReference type="NCBI Taxonomy" id="1176127"/>
    <lineage>
        <taxon>Eukaryota</taxon>
        <taxon>Fungi</taxon>
        <taxon>Dikarya</taxon>
        <taxon>Ascomycota</taxon>
        <taxon>Pezizomycotina</taxon>
        <taxon>Dothideomycetes</taxon>
        <taxon>Dothideomycetes incertae sedis</taxon>
        <taxon>Botryosphaeriales</taxon>
        <taxon>Aplosporellaceae</taxon>
        <taxon>Aplosporella</taxon>
    </lineage>
</organism>
<dbReference type="Pfam" id="PF12796">
    <property type="entry name" value="Ank_2"/>
    <property type="match status" value="1"/>
</dbReference>
<dbReference type="PANTHER" id="PTHR24198:SF165">
    <property type="entry name" value="ANKYRIN REPEAT-CONTAINING PROTEIN-RELATED"/>
    <property type="match status" value="1"/>
</dbReference>
<evidence type="ECO:0000256" key="2">
    <source>
        <dbReference type="ARBA" id="ARBA00023043"/>
    </source>
</evidence>
<evidence type="ECO:0000256" key="4">
    <source>
        <dbReference type="SAM" id="MobiDB-lite"/>
    </source>
</evidence>
<dbReference type="SMART" id="SM00248">
    <property type="entry name" value="ANK"/>
    <property type="match status" value="7"/>
</dbReference>
<dbReference type="AlphaFoldDB" id="A0A6A6AZK1"/>
<evidence type="ECO:0000313" key="6">
    <source>
        <dbReference type="Proteomes" id="UP000799438"/>
    </source>
</evidence>
<dbReference type="Pfam" id="PF13637">
    <property type="entry name" value="Ank_4"/>
    <property type="match status" value="1"/>
</dbReference>
<dbReference type="EMBL" id="ML995507">
    <property type="protein sequence ID" value="KAF2137076.1"/>
    <property type="molecule type" value="Genomic_DNA"/>
</dbReference>
<evidence type="ECO:0000256" key="1">
    <source>
        <dbReference type="ARBA" id="ARBA00022737"/>
    </source>
</evidence>
<evidence type="ECO:0008006" key="7">
    <source>
        <dbReference type="Google" id="ProtNLM"/>
    </source>
</evidence>
<protein>
    <recommendedName>
        <fullName evidence="7">F-box domain-containing protein</fullName>
    </recommendedName>
</protein>
<dbReference type="InterPro" id="IPR036770">
    <property type="entry name" value="Ankyrin_rpt-contain_sf"/>
</dbReference>
<proteinExistence type="predicted"/>
<dbReference type="PROSITE" id="PS50297">
    <property type="entry name" value="ANK_REP_REGION"/>
    <property type="match status" value="1"/>
</dbReference>
<feature type="repeat" description="ANK" evidence="3">
    <location>
        <begin position="358"/>
        <end position="384"/>
    </location>
</feature>
<keyword evidence="6" id="KW-1185">Reference proteome</keyword>
<feature type="repeat" description="ANK" evidence="3">
    <location>
        <begin position="331"/>
        <end position="359"/>
    </location>
</feature>
<keyword evidence="1" id="KW-0677">Repeat</keyword>
<dbReference type="Proteomes" id="UP000799438">
    <property type="component" value="Unassembled WGS sequence"/>
</dbReference>
<dbReference type="GeneID" id="54301952"/>
<dbReference type="PROSITE" id="PS50088">
    <property type="entry name" value="ANK_REPEAT"/>
    <property type="match status" value="2"/>
</dbReference>